<gene>
    <name evidence="1" type="ORF">PAXRUDRAFT_176779</name>
</gene>
<proteinExistence type="predicted"/>
<sequence length="102" mass="11659">MPRHSHLTNLPCRHERLKTAPTKMSAEPEHTVYAPCRAGYWWSVPEPQDTRTRGRGACTLTPHTIDTTRSPMCHELPYRVIMLEHSTLALYTDIAASRTHPL</sequence>
<dbReference type="InParanoid" id="A0A0D0CSW7"/>
<accession>A0A0D0CSW7</accession>
<dbReference type="Proteomes" id="UP000054538">
    <property type="component" value="Unassembled WGS sequence"/>
</dbReference>
<protein>
    <submittedName>
        <fullName evidence="1">Uncharacterized protein</fullName>
    </submittedName>
</protein>
<dbReference type="HOGENOM" id="CLU_172246_0_0_1"/>
<evidence type="ECO:0000313" key="2">
    <source>
        <dbReference type="Proteomes" id="UP000054538"/>
    </source>
</evidence>
<dbReference type="EMBL" id="KN829193">
    <property type="protein sequence ID" value="KIK74066.1"/>
    <property type="molecule type" value="Genomic_DNA"/>
</dbReference>
<evidence type="ECO:0000313" key="1">
    <source>
        <dbReference type="EMBL" id="KIK74066.1"/>
    </source>
</evidence>
<keyword evidence="2" id="KW-1185">Reference proteome</keyword>
<name>A0A0D0CSW7_9AGAM</name>
<reference evidence="2" key="2">
    <citation type="submission" date="2015-01" db="EMBL/GenBank/DDBJ databases">
        <title>Evolutionary Origins and Diversification of the Mycorrhizal Mutualists.</title>
        <authorList>
            <consortium name="DOE Joint Genome Institute"/>
            <consortium name="Mycorrhizal Genomics Consortium"/>
            <person name="Kohler A."/>
            <person name="Kuo A."/>
            <person name="Nagy L.G."/>
            <person name="Floudas D."/>
            <person name="Copeland A."/>
            <person name="Barry K.W."/>
            <person name="Cichocki N."/>
            <person name="Veneault-Fourrey C."/>
            <person name="LaButti K."/>
            <person name="Lindquist E.A."/>
            <person name="Lipzen A."/>
            <person name="Lundell T."/>
            <person name="Morin E."/>
            <person name="Murat C."/>
            <person name="Riley R."/>
            <person name="Ohm R."/>
            <person name="Sun H."/>
            <person name="Tunlid A."/>
            <person name="Henrissat B."/>
            <person name="Grigoriev I.V."/>
            <person name="Hibbett D.S."/>
            <person name="Martin F."/>
        </authorList>
    </citation>
    <scope>NUCLEOTIDE SEQUENCE [LARGE SCALE GENOMIC DNA]</scope>
    <source>
        <strain evidence="2">Ve08.2h10</strain>
    </source>
</reference>
<dbReference type="AlphaFoldDB" id="A0A0D0CSW7"/>
<reference evidence="1 2" key="1">
    <citation type="submission" date="2014-04" db="EMBL/GenBank/DDBJ databases">
        <authorList>
            <consortium name="DOE Joint Genome Institute"/>
            <person name="Kuo A."/>
            <person name="Kohler A."/>
            <person name="Jargeat P."/>
            <person name="Nagy L.G."/>
            <person name="Floudas D."/>
            <person name="Copeland A."/>
            <person name="Barry K.W."/>
            <person name="Cichocki N."/>
            <person name="Veneault-Fourrey C."/>
            <person name="LaButti K."/>
            <person name="Lindquist E.A."/>
            <person name="Lipzen A."/>
            <person name="Lundell T."/>
            <person name="Morin E."/>
            <person name="Murat C."/>
            <person name="Sun H."/>
            <person name="Tunlid A."/>
            <person name="Henrissat B."/>
            <person name="Grigoriev I.V."/>
            <person name="Hibbett D.S."/>
            <person name="Martin F."/>
            <person name="Nordberg H.P."/>
            <person name="Cantor M.N."/>
            <person name="Hua S.X."/>
        </authorList>
    </citation>
    <scope>NUCLEOTIDE SEQUENCE [LARGE SCALE GENOMIC DNA]</scope>
    <source>
        <strain evidence="1 2">Ve08.2h10</strain>
    </source>
</reference>
<organism evidence="1 2">
    <name type="scientific">Paxillus rubicundulus Ve08.2h10</name>
    <dbReference type="NCBI Taxonomy" id="930991"/>
    <lineage>
        <taxon>Eukaryota</taxon>
        <taxon>Fungi</taxon>
        <taxon>Dikarya</taxon>
        <taxon>Basidiomycota</taxon>
        <taxon>Agaricomycotina</taxon>
        <taxon>Agaricomycetes</taxon>
        <taxon>Agaricomycetidae</taxon>
        <taxon>Boletales</taxon>
        <taxon>Paxilineae</taxon>
        <taxon>Paxillaceae</taxon>
        <taxon>Paxillus</taxon>
    </lineage>
</organism>